<reference evidence="4" key="1">
    <citation type="submission" date="2020-10" db="EMBL/GenBank/DDBJ databases">
        <authorList>
            <person name="Gilroy R."/>
        </authorList>
    </citation>
    <scope>NUCLEOTIDE SEQUENCE</scope>
    <source>
        <strain evidence="4">B3-2255</strain>
    </source>
</reference>
<dbReference type="Pfam" id="PF13505">
    <property type="entry name" value="OMP_b-brl"/>
    <property type="match status" value="1"/>
</dbReference>
<feature type="signal peptide" evidence="2">
    <location>
        <begin position="1"/>
        <end position="23"/>
    </location>
</feature>
<proteinExistence type="predicted"/>
<feature type="chain" id="PRO_5038373036" evidence="2">
    <location>
        <begin position="24"/>
        <end position="224"/>
    </location>
</feature>
<evidence type="ECO:0000256" key="2">
    <source>
        <dbReference type="SAM" id="SignalP"/>
    </source>
</evidence>
<organism evidence="4 5">
    <name type="scientific">Candidatus Merdivivens faecigallinarum</name>
    <dbReference type="NCBI Taxonomy" id="2840871"/>
    <lineage>
        <taxon>Bacteria</taxon>
        <taxon>Pseudomonadati</taxon>
        <taxon>Bacteroidota</taxon>
        <taxon>Bacteroidia</taxon>
        <taxon>Bacteroidales</taxon>
        <taxon>Muribaculaceae</taxon>
        <taxon>Muribaculaceae incertae sedis</taxon>
        <taxon>Candidatus Merdivivens</taxon>
    </lineage>
</organism>
<sequence length="224" mass="24453">MKKIILFLSAVGVLMFSATAAHAQLSVGAGYDYAKFSLRDGEGGKEPSDALNGFYVGVDYNVRIWKGLGIAPGVQYEFTDGTVDKESDIKFQEHYLNIPIDINYYFRLGSLFGIGVSLTPSFNIGLASELRQPGAGSMDLYDIWNEIGLGEAGESLGVENPYGRFDFMLGVGLSVDLFKHIRVKARYDFGLVNRVSAIGDLDPDLAGAVKLNRNRLQVGVAYVF</sequence>
<dbReference type="SUPFAM" id="SSF56925">
    <property type="entry name" value="OMPA-like"/>
    <property type="match status" value="1"/>
</dbReference>
<comment type="caution">
    <text evidence="4">The sequence shown here is derived from an EMBL/GenBank/DDBJ whole genome shotgun (WGS) entry which is preliminary data.</text>
</comment>
<feature type="domain" description="Outer membrane protein beta-barrel" evidence="3">
    <location>
        <begin position="10"/>
        <end position="224"/>
    </location>
</feature>
<evidence type="ECO:0000256" key="1">
    <source>
        <dbReference type="ARBA" id="ARBA00022729"/>
    </source>
</evidence>
<gene>
    <name evidence="4" type="ORF">IAC87_04985</name>
</gene>
<dbReference type="Proteomes" id="UP000823772">
    <property type="component" value="Unassembled WGS sequence"/>
</dbReference>
<accession>A0A9D9J0D9</accession>
<reference evidence="4" key="2">
    <citation type="journal article" date="2021" name="PeerJ">
        <title>Extensive microbial diversity within the chicken gut microbiome revealed by metagenomics and culture.</title>
        <authorList>
            <person name="Gilroy R."/>
            <person name="Ravi A."/>
            <person name="Getino M."/>
            <person name="Pursley I."/>
            <person name="Horton D.L."/>
            <person name="Alikhan N.F."/>
            <person name="Baker D."/>
            <person name="Gharbi K."/>
            <person name="Hall N."/>
            <person name="Watson M."/>
            <person name="Adriaenssens E.M."/>
            <person name="Foster-Nyarko E."/>
            <person name="Jarju S."/>
            <person name="Secka A."/>
            <person name="Antonio M."/>
            <person name="Oren A."/>
            <person name="Chaudhuri R.R."/>
            <person name="La Ragione R."/>
            <person name="Hildebrand F."/>
            <person name="Pallen M.J."/>
        </authorList>
    </citation>
    <scope>NUCLEOTIDE SEQUENCE</scope>
    <source>
        <strain evidence="4">B3-2255</strain>
    </source>
</reference>
<protein>
    <submittedName>
        <fullName evidence="4">PorT family protein</fullName>
    </submittedName>
</protein>
<name>A0A9D9J0D9_9BACT</name>
<dbReference type="AlphaFoldDB" id="A0A9D9J0D9"/>
<evidence type="ECO:0000259" key="3">
    <source>
        <dbReference type="Pfam" id="PF13505"/>
    </source>
</evidence>
<dbReference type="InterPro" id="IPR011250">
    <property type="entry name" value="OMP/PagP_B-barrel"/>
</dbReference>
<dbReference type="EMBL" id="JADILY010000102">
    <property type="protein sequence ID" value="MBO8481883.1"/>
    <property type="molecule type" value="Genomic_DNA"/>
</dbReference>
<evidence type="ECO:0000313" key="5">
    <source>
        <dbReference type="Proteomes" id="UP000823772"/>
    </source>
</evidence>
<keyword evidence="1 2" id="KW-0732">Signal</keyword>
<evidence type="ECO:0000313" key="4">
    <source>
        <dbReference type="EMBL" id="MBO8481883.1"/>
    </source>
</evidence>
<dbReference type="InterPro" id="IPR027385">
    <property type="entry name" value="Beta-barrel_OMP"/>
</dbReference>